<dbReference type="AlphaFoldDB" id="A0A1R3I496"/>
<proteinExistence type="predicted"/>
<keyword evidence="2" id="KW-1185">Reference proteome</keyword>
<comment type="caution">
    <text evidence="1">The sequence shown here is derived from an EMBL/GenBank/DDBJ whole genome shotgun (WGS) entry which is preliminary data.</text>
</comment>
<reference evidence="1 2" key="1">
    <citation type="submission" date="2013-09" db="EMBL/GenBank/DDBJ databases">
        <title>Corchorus capsularis genome sequencing.</title>
        <authorList>
            <person name="Alam M."/>
            <person name="Haque M.S."/>
            <person name="Islam M.S."/>
            <person name="Emdad E.M."/>
            <person name="Islam M.M."/>
            <person name="Ahmed B."/>
            <person name="Halim A."/>
            <person name="Hossen Q.M.M."/>
            <person name="Hossain M.Z."/>
            <person name="Ahmed R."/>
            <person name="Khan M.M."/>
            <person name="Islam R."/>
            <person name="Rashid M.M."/>
            <person name="Khan S.A."/>
            <person name="Rahman M.S."/>
            <person name="Alam M."/>
        </authorList>
    </citation>
    <scope>NUCLEOTIDE SEQUENCE [LARGE SCALE GENOMIC DNA]</scope>
    <source>
        <strain evidence="2">cv. CVL-1</strain>
        <tissue evidence="1">Whole seedling</tissue>
    </source>
</reference>
<evidence type="ECO:0000313" key="1">
    <source>
        <dbReference type="EMBL" id="OMO77400.1"/>
    </source>
</evidence>
<organism evidence="1 2">
    <name type="scientific">Corchorus capsularis</name>
    <name type="common">Jute</name>
    <dbReference type="NCBI Taxonomy" id="210143"/>
    <lineage>
        <taxon>Eukaryota</taxon>
        <taxon>Viridiplantae</taxon>
        <taxon>Streptophyta</taxon>
        <taxon>Embryophyta</taxon>
        <taxon>Tracheophyta</taxon>
        <taxon>Spermatophyta</taxon>
        <taxon>Magnoliopsida</taxon>
        <taxon>eudicotyledons</taxon>
        <taxon>Gunneridae</taxon>
        <taxon>Pentapetalae</taxon>
        <taxon>rosids</taxon>
        <taxon>malvids</taxon>
        <taxon>Malvales</taxon>
        <taxon>Malvaceae</taxon>
        <taxon>Grewioideae</taxon>
        <taxon>Apeibeae</taxon>
        <taxon>Corchorus</taxon>
    </lineage>
</organism>
<evidence type="ECO:0000313" key="2">
    <source>
        <dbReference type="Proteomes" id="UP000188268"/>
    </source>
</evidence>
<dbReference type="EMBL" id="AWWV01010747">
    <property type="protein sequence ID" value="OMO77400.1"/>
    <property type="molecule type" value="Genomic_DNA"/>
</dbReference>
<accession>A0A1R3I496</accession>
<protein>
    <submittedName>
        <fullName evidence="1">Uncharacterized protein</fullName>
    </submittedName>
</protein>
<dbReference type="Proteomes" id="UP000188268">
    <property type="component" value="Unassembled WGS sequence"/>
</dbReference>
<name>A0A1R3I496_COCAP</name>
<gene>
    <name evidence="1" type="ORF">CCACVL1_15024</name>
</gene>
<sequence length="45" mass="5281">MEGEPNQPVAQQSDLQAILHQQMQYCHQSRYFFLQPQSKSPVAYK</sequence>
<dbReference type="Gramene" id="OMO77400">
    <property type="protein sequence ID" value="OMO77400"/>
    <property type="gene ID" value="CCACVL1_15024"/>
</dbReference>